<proteinExistence type="predicted"/>
<reference evidence="1 2" key="1">
    <citation type="journal article" date="2021" name="Hortic Res">
        <title>High-quality reference genome and annotation aids understanding of berry development for evergreen blueberry (Vaccinium darrowii).</title>
        <authorList>
            <person name="Yu J."/>
            <person name="Hulse-Kemp A.M."/>
            <person name="Babiker E."/>
            <person name="Staton M."/>
        </authorList>
    </citation>
    <scope>NUCLEOTIDE SEQUENCE [LARGE SCALE GENOMIC DNA]</scope>
    <source>
        <strain evidence="2">cv. NJ 8807/NJ 8810</strain>
        <tissue evidence="1">Young leaf</tissue>
    </source>
</reference>
<name>A0ACB7Y130_9ERIC</name>
<organism evidence="1 2">
    <name type="scientific">Vaccinium darrowii</name>
    <dbReference type="NCBI Taxonomy" id="229202"/>
    <lineage>
        <taxon>Eukaryota</taxon>
        <taxon>Viridiplantae</taxon>
        <taxon>Streptophyta</taxon>
        <taxon>Embryophyta</taxon>
        <taxon>Tracheophyta</taxon>
        <taxon>Spermatophyta</taxon>
        <taxon>Magnoliopsida</taxon>
        <taxon>eudicotyledons</taxon>
        <taxon>Gunneridae</taxon>
        <taxon>Pentapetalae</taxon>
        <taxon>asterids</taxon>
        <taxon>Ericales</taxon>
        <taxon>Ericaceae</taxon>
        <taxon>Vaccinioideae</taxon>
        <taxon>Vaccinieae</taxon>
        <taxon>Vaccinium</taxon>
    </lineage>
</organism>
<protein>
    <submittedName>
        <fullName evidence="1">Uncharacterized protein</fullName>
    </submittedName>
</protein>
<dbReference type="EMBL" id="CM037155">
    <property type="protein sequence ID" value="KAH7846640.1"/>
    <property type="molecule type" value="Genomic_DNA"/>
</dbReference>
<gene>
    <name evidence="1" type="ORF">Vadar_016332</name>
</gene>
<comment type="caution">
    <text evidence="1">The sequence shown here is derived from an EMBL/GenBank/DDBJ whole genome shotgun (WGS) entry which is preliminary data.</text>
</comment>
<evidence type="ECO:0000313" key="1">
    <source>
        <dbReference type="EMBL" id="KAH7846640.1"/>
    </source>
</evidence>
<evidence type="ECO:0000313" key="2">
    <source>
        <dbReference type="Proteomes" id="UP000828048"/>
    </source>
</evidence>
<dbReference type="Proteomes" id="UP000828048">
    <property type="component" value="Chromosome 5"/>
</dbReference>
<keyword evidence="2" id="KW-1185">Reference proteome</keyword>
<accession>A0ACB7Y130</accession>
<sequence>MAEPPPPSIDQTSTSTSSSNTAITDLNIDSLVHCASYLNLRDISNMAMSCNHLKRVAYSDSIWQRFSRERWSEQISSSFPQASSVREAYLARHTALNQFKFIDPVVADLYTVAQPFNHLLLNDNDIIFSQGSLVDVMRIDSFSGGRASLLRLSDHRARITCIRLFPLVETSLYRSEAQRNDNVLVTSSCDHSIRLWWKGTCQRCFRGHNGPVSTLSDKLLGDGSGKIFASGGEDATVRLWSLSSTGKRGQQALKATLYGHEKPIVSMSVAGHKTSLLVSISKNSKVRVWDTIASSAVRSSCCVGVTSVPGVPVDMKCHESLVYVATGSSVVAIDLRSMQKVFTAAIHQGELYSFKALPSKSLICTGGTDRVMLWDIRRSSEPMRVLDGHTGAVTHLHVDPYKLVTGGVEDSYIHIWETDTGIQTNSLFCGSYASSSSLGCSAMAVNGCRIVTASCSEELGLIRYRDFSNATCHVSSDESTSMHFRPPEHNLHVWYACRHGAKAEMVWPGYSVWLSWRERERERGERSNLQTKAASSIRHVSSSLSSSTVSTSTCPPQSITVIHDLQFQCPLTISSSSSPIEMDGESLDGVLSSTQTNVYTAVLFYSSSCPFSNGIRTKFAALGTMFPQIRHVMVEQSSAMPSVLSRYGIHSVPSILIVNRMVKTRYHGPKSLSSFVQFYMRTTGLDPVVDLPEDQGNYSESGHVLLQPWKGNSAKEILMRELYLVFSALFLFLRVSLYFFPRIISNLIALWFAFVPHLNMGILGELSHLLGRVLHVIDFQKLWSKLKRCKTRNLHNGARNARVWASSLASVSLGETSSGRSVPLGDS</sequence>